<reference evidence="2 3" key="1">
    <citation type="submission" date="2019-03" db="EMBL/GenBank/DDBJ databases">
        <title>Whole genome sequence of a novel Rubrobacter taiwanensis strain, isolated from Yellowstone National Park.</title>
        <authorList>
            <person name="Freed S."/>
            <person name="Ramaley R.F."/>
            <person name="Kyndt J.A."/>
        </authorList>
    </citation>
    <scope>NUCLEOTIDE SEQUENCE [LARGE SCALE GENOMIC DNA]</scope>
    <source>
        <strain evidence="2 3">Yellowstone</strain>
    </source>
</reference>
<feature type="region of interest" description="Disordered" evidence="1">
    <location>
        <begin position="51"/>
        <end position="127"/>
    </location>
</feature>
<keyword evidence="3" id="KW-1185">Reference proteome</keyword>
<protein>
    <submittedName>
        <fullName evidence="2">DUF2225 domain-containing protein</fullName>
    </submittedName>
</protein>
<dbReference type="InterPro" id="IPR018708">
    <property type="entry name" value="DUF2225"/>
</dbReference>
<feature type="compositionally biased region" description="Basic and acidic residues" evidence="1">
    <location>
        <begin position="76"/>
        <end position="91"/>
    </location>
</feature>
<evidence type="ECO:0000313" key="3">
    <source>
        <dbReference type="Proteomes" id="UP000295244"/>
    </source>
</evidence>
<dbReference type="EMBL" id="SKBU01000006">
    <property type="protein sequence ID" value="TCJ19989.1"/>
    <property type="molecule type" value="Genomic_DNA"/>
</dbReference>
<evidence type="ECO:0000313" key="2">
    <source>
        <dbReference type="EMBL" id="TCJ19989.1"/>
    </source>
</evidence>
<sequence length="382" mass="42250">MVEGQRTGRGEPAVAGQLQHEPHQLQGDLRVALAPLHGLVPARLRVQVAARKPEGQDPEHRSGAQAGGAVDGGPPGRREGGPPHPGAHDARSQPAGSPARQPGGYIHYAIPEALPPPPVKHVSGSSHPYRVQIIPPGGVVNSERRVESVSCGRQSTQGAGMGDVRPIYTRCPLCGQVFPHLPPGSYVTVGRESDLCPRFPGRQSDAAKILQREVTMCPACGFAAPENFEEVDLSFDERYELEERLAGDGMLRVFKSNPTPWLPFHAAELCGRERDFSHFRLGDICLRASWVCRKERQQPFESSFQHRAVRHFMRALDTEPLDWRELPLTTYLIGELNRRLGHHRDALNWFVNAERMIGNRPELAWLNRLISEQRKLAESAAA</sequence>
<feature type="compositionally biased region" description="Basic and acidic residues" evidence="1">
    <location>
        <begin position="51"/>
        <end position="62"/>
    </location>
</feature>
<proteinExistence type="predicted"/>
<name>A0A4R1BQH8_9ACTN</name>
<evidence type="ECO:0000256" key="1">
    <source>
        <dbReference type="SAM" id="MobiDB-lite"/>
    </source>
</evidence>
<organism evidence="2 3">
    <name type="scientific">Rubrobacter taiwanensis</name>
    <dbReference type="NCBI Taxonomy" id="185139"/>
    <lineage>
        <taxon>Bacteria</taxon>
        <taxon>Bacillati</taxon>
        <taxon>Actinomycetota</taxon>
        <taxon>Rubrobacteria</taxon>
        <taxon>Rubrobacterales</taxon>
        <taxon>Rubrobacteraceae</taxon>
        <taxon>Rubrobacter</taxon>
    </lineage>
</organism>
<dbReference type="Proteomes" id="UP000295244">
    <property type="component" value="Unassembled WGS sequence"/>
</dbReference>
<gene>
    <name evidence="2" type="ORF">E0L93_03315</name>
</gene>
<dbReference type="OrthoDB" id="9780343at2"/>
<comment type="caution">
    <text evidence="2">The sequence shown here is derived from an EMBL/GenBank/DDBJ whole genome shotgun (WGS) entry which is preliminary data.</text>
</comment>
<dbReference type="AlphaFoldDB" id="A0A4R1BQH8"/>
<feature type="compositionally biased region" description="Gly residues" evidence="1">
    <location>
        <begin position="65"/>
        <end position="75"/>
    </location>
</feature>
<dbReference type="Pfam" id="PF09986">
    <property type="entry name" value="DUF2225"/>
    <property type="match status" value="1"/>
</dbReference>
<accession>A0A4R1BQH8</accession>